<proteinExistence type="predicted"/>
<evidence type="ECO:0000256" key="2">
    <source>
        <dbReference type="ARBA" id="ARBA00004496"/>
    </source>
</evidence>
<dbReference type="InterPro" id="IPR025304">
    <property type="entry name" value="ALIX_V_dom"/>
</dbReference>
<evidence type="ECO:0000256" key="3">
    <source>
        <dbReference type="ARBA" id="ARBA00022490"/>
    </source>
</evidence>
<reference evidence="7" key="1">
    <citation type="submission" date="2022-06" db="EMBL/GenBank/DDBJ databases">
        <authorList>
            <person name="Berger JAMES D."/>
            <person name="Berger JAMES D."/>
        </authorList>
    </citation>
    <scope>NUCLEOTIDE SEQUENCE [LARGE SCALE GENOMIC DNA]</scope>
</reference>
<dbReference type="CDD" id="cd09034">
    <property type="entry name" value="BRO1_Alix_like"/>
    <property type="match status" value="1"/>
</dbReference>
<sequence length="835" mass="92406">MNFLVVPLKKSSSCDLFNPLKQLIATQYGASVAESCSSSLGEFATLRNSVCVKGDNYNPAVEKIAVYHDALDQLEGRLHLTTGSRIDFKWSDITGKSTKKESSLRFEAANVLFCYGAAHSQVGESCRPNCENSLQQALKSFKIASSTFNYLASDTSSGMKDPLPDMTSVALTFFSNLMFAQAYECVFCKAEKDEKKPGILARISSTLTTLYEECVSNCSSGAKNIIPKDWSGVLAMKKGLYEALTQYYQSKACGENKQYGEQLARLSWACELIKSVSRSSYFQRKNLVEQFKHEESVAIKDNDHIYHEKIPARTGLSLVQGVEVIKKSPLTFPLSGSTRDYFVDLLPFAVTEALNTAKGVRASLVDGEVCRLREASTKLNEIMASYNLPAALQVVGSGMIPDTLLSKAACIRRDGGADKLYEQLMSIPECVQRNKEIIAAEKASLDDEEKSDNNLRGQYGERWTRKPSNELTLAWRSDIQKCLSLLEQTTKTDASLIERFEKHKYHLELLSKPEDALIAAVRSEVNSSETNASGNNEALRSELNQLCDKLEVVKTERSEIMERLKVIDFPPDFAKKLLTHYREHGEIIDLDMPSDVLNEKMASVRESVRENLNKQDNLLSQLQVKADMFYGGSDSSTSKNKGLLTMLNLAADEYSALQEAVRDAMKFYAELTEICLNTQSKIEDFCAARTTEKNELMSDITANLSRVRVSDHQPLPKPCVPPARPEPSYNNHVNPAPSQPVPMPTPVGGMVNAQYHMPGQAWAPQGYPMMGPPAPYGMAPYPPMYSYYGGYAPMPMPPNPAYTPVPLLPHNMGSGTTGGNECQGQYLPGQPSTQP</sequence>
<feature type="region of interest" description="Disordered" evidence="5">
    <location>
        <begin position="812"/>
        <end position="835"/>
    </location>
</feature>
<dbReference type="SMART" id="SM01041">
    <property type="entry name" value="BRO1"/>
    <property type="match status" value="1"/>
</dbReference>
<dbReference type="Pfam" id="PF13949">
    <property type="entry name" value="ALIX_LYPXL_bnd"/>
    <property type="match status" value="1"/>
</dbReference>
<dbReference type="PANTHER" id="PTHR23030:SF30">
    <property type="entry name" value="TYROSINE-PROTEIN PHOSPHATASE NON-RECEPTOR TYPE 23"/>
    <property type="match status" value="1"/>
</dbReference>
<keyword evidence="7" id="KW-1185">Reference proteome</keyword>
<evidence type="ECO:0000256" key="5">
    <source>
        <dbReference type="SAM" id="MobiDB-lite"/>
    </source>
</evidence>
<dbReference type="InterPro" id="IPR038499">
    <property type="entry name" value="BRO1_sf"/>
</dbReference>
<keyword evidence="3" id="KW-0963">Cytoplasm</keyword>
<dbReference type="Gene3D" id="1.20.140.50">
    <property type="entry name" value="alix/aip1 like domains"/>
    <property type="match status" value="1"/>
</dbReference>
<accession>A0AA85KEK7</accession>
<evidence type="ECO:0000313" key="7">
    <source>
        <dbReference type="Proteomes" id="UP000050795"/>
    </source>
</evidence>
<dbReference type="GO" id="GO:0043328">
    <property type="term" value="P:protein transport to vacuole involved in ubiquitin-dependent protein catabolic process via the multivesicular body sorting pathway"/>
    <property type="evidence" value="ECO:0007669"/>
    <property type="project" value="TreeGrafter"/>
</dbReference>
<dbReference type="Pfam" id="PF03097">
    <property type="entry name" value="BRO1"/>
    <property type="match status" value="1"/>
</dbReference>
<dbReference type="GO" id="GO:0005768">
    <property type="term" value="C:endosome"/>
    <property type="evidence" value="ECO:0007669"/>
    <property type="project" value="UniProtKB-SubCell"/>
</dbReference>
<dbReference type="Gene3D" id="1.25.40.280">
    <property type="entry name" value="alix/aip1 like domains"/>
    <property type="match status" value="1"/>
</dbReference>
<comment type="subcellular location">
    <subcellularLocation>
        <location evidence="2">Cytoplasm</location>
    </subcellularLocation>
    <subcellularLocation>
        <location evidence="1">Endosome</location>
    </subcellularLocation>
</comment>
<dbReference type="PROSITE" id="PS51180">
    <property type="entry name" value="BRO1"/>
    <property type="match status" value="1"/>
</dbReference>
<dbReference type="WBParaSite" id="TREG1_83300.1">
    <property type="protein sequence ID" value="TREG1_83300.1"/>
    <property type="gene ID" value="TREG1_83300"/>
</dbReference>
<evidence type="ECO:0000256" key="4">
    <source>
        <dbReference type="ARBA" id="ARBA00022753"/>
    </source>
</evidence>
<reference evidence="8" key="2">
    <citation type="submission" date="2023-11" db="UniProtKB">
        <authorList>
            <consortium name="WormBaseParasite"/>
        </authorList>
    </citation>
    <scope>IDENTIFICATION</scope>
</reference>
<feature type="domain" description="BRO1" evidence="6">
    <location>
        <begin position="2"/>
        <end position="379"/>
    </location>
</feature>
<dbReference type="InterPro" id="IPR004328">
    <property type="entry name" value="BRO1_dom"/>
</dbReference>
<dbReference type="Proteomes" id="UP000050795">
    <property type="component" value="Unassembled WGS sequence"/>
</dbReference>
<evidence type="ECO:0000313" key="8">
    <source>
        <dbReference type="WBParaSite" id="TREG1_83300.1"/>
    </source>
</evidence>
<dbReference type="PANTHER" id="PTHR23030">
    <property type="entry name" value="PCD6 INTERACTING PROTEIN-RELATED"/>
    <property type="match status" value="1"/>
</dbReference>
<keyword evidence="4" id="KW-0967">Endosome</keyword>
<name>A0AA85KEK7_TRIRE</name>
<evidence type="ECO:0000259" key="6">
    <source>
        <dbReference type="PROSITE" id="PS51180"/>
    </source>
</evidence>
<organism evidence="7 8">
    <name type="scientific">Trichobilharzia regenti</name>
    <name type="common">Nasal bird schistosome</name>
    <dbReference type="NCBI Taxonomy" id="157069"/>
    <lineage>
        <taxon>Eukaryota</taxon>
        <taxon>Metazoa</taxon>
        <taxon>Spiralia</taxon>
        <taxon>Lophotrochozoa</taxon>
        <taxon>Platyhelminthes</taxon>
        <taxon>Trematoda</taxon>
        <taxon>Digenea</taxon>
        <taxon>Strigeidida</taxon>
        <taxon>Schistosomatoidea</taxon>
        <taxon>Schistosomatidae</taxon>
        <taxon>Trichobilharzia</taxon>
    </lineage>
</organism>
<dbReference type="Gene3D" id="1.20.120.560">
    <property type="entry name" value="alix/aip1 in complex with the ypdl late domain"/>
    <property type="match status" value="1"/>
</dbReference>
<dbReference type="AlphaFoldDB" id="A0AA85KEK7"/>
<protein>
    <recommendedName>
        <fullName evidence="6">BRO1 domain-containing protein</fullName>
    </recommendedName>
</protein>
<evidence type="ECO:0000256" key="1">
    <source>
        <dbReference type="ARBA" id="ARBA00004177"/>
    </source>
</evidence>